<dbReference type="EMBL" id="JBHMQV010000001">
    <property type="protein sequence ID" value="MFC0842322.1"/>
    <property type="molecule type" value="Genomic_DNA"/>
</dbReference>
<feature type="chain" id="PRO_5047380827" evidence="1">
    <location>
        <begin position="23"/>
        <end position="128"/>
    </location>
</feature>
<sequence length="128" mass="13421">MRTRTKTAAVAALTALTGTALTGTALGASPPRAEPYCNYIDDSARPVIRERPPHTQTPGAVPQVQCLINTYSNQAGPLTVDGILGPTTRAAIRSVQRCNQVSEPAGILVGPSTWEVLYSPIPGCARPL</sequence>
<keyword evidence="3" id="KW-1185">Reference proteome</keyword>
<dbReference type="SUPFAM" id="SSF47090">
    <property type="entry name" value="PGBD-like"/>
    <property type="match status" value="1"/>
</dbReference>
<dbReference type="Proteomes" id="UP001589887">
    <property type="component" value="Unassembled WGS sequence"/>
</dbReference>
<dbReference type="RefSeq" id="WP_394316190.1">
    <property type="nucleotide sequence ID" value="NZ_JBHMQV010000001.1"/>
</dbReference>
<dbReference type="Gene3D" id="1.10.101.10">
    <property type="entry name" value="PGBD-like superfamily/PGBD"/>
    <property type="match status" value="1"/>
</dbReference>
<evidence type="ECO:0000256" key="1">
    <source>
        <dbReference type="SAM" id="SignalP"/>
    </source>
</evidence>
<evidence type="ECO:0000313" key="2">
    <source>
        <dbReference type="EMBL" id="MFC0842322.1"/>
    </source>
</evidence>
<organism evidence="2 3">
    <name type="scientific">Streptomyces noboritoensis</name>
    <dbReference type="NCBI Taxonomy" id="67337"/>
    <lineage>
        <taxon>Bacteria</taxon>
        <taxon>Bacillati</taxon>
        <taxon>Actinomycetota</taxon>
        <taxon>Actinomycetes</taxon>
        <taxon>Kitasatosporales</taxon>
        <taxon>Streptomycetaceae</taxon>
        <taxon>Streptomyces</taxon>
    </lineage>
</organism>
<protein>
    <submittedName>
        <fullName evidence="2">Peptidoglycan-binding protein</fullName>
    </submittedName>
</protein>
<dbReference type="InterPro" id="IPR036365">
    <property type="entry name" value="PGBD-like_sf"/>
</dbReference>
<name>A0ABV6T967_9ACTN</name>
<keyword evidence="1" id="KW-0732">Signal</keyword>
<reference evidence="2 3" key="1">
    <citation type="submission" date="2024-09" db="EMBL/GenBank/DDBJ databases">
        <authorList>
            <person name="Sun Q."/>
            <person name="Mori K."/>
        </authorList>
    </citation>
    <scope>NUCLEOTIDE SEQUENCE [LARGE SCALE GENOMIC DNA]</scope>
    <source>
        <strain evidence="2 3">JCM 4557</strain>
    </source>
</reference>
<proteinExistence type="predicted"/>
<dbReference type="InterPro" id="IPR036366">
    <property type="entry name" value="PGBDSf"/>
</dbReference>
<comment type="caution">
    <text evidence="2">The sequence shown here is derived from an EMBL/GenBank/DDBJ whole genome shotgun (WGS) entry which is preliminary data.</text>
</comment>
<accession>A0ABV6T967</accession>
<feature type="signal peptide" evidence="1">
    <location>
        <begin position="1"/>
        <end position="22"/>
    </location>
</feature>
<evidence type="ECO:0000313" key="3">
    <source>
        <dbReference type="Proteomes" id="UP001589887"/>
    </source>
</evidence>
<gene>
    <name evidence="2" type="ORF">ACFH04_01020</name>
</gene>